<dbReference type="Proteomes" id="UP001241110">
    <property type="component" value="Unassembled WGS sequence"/>
</dbReference>
<evidence type="ECO:0000313" key="1">
    <source>
        <dbReference type="EMBL" id="MDJ1485234.1"/>
    </source>
</evidence>
<gene>
    <name evidence="1" type="ORF">QNI16_32345</name>
</gene>
<evidence type="ECO:0000313" key="2">
    <source>
        <dbReference type="Proteomes" id="UP001241110"/>
    </source>
</evidence>
<organism evidence="1 2">
    <name type="scientific">Xanthocytophaga flava</name>
    <dbReference type="NCBI Taxonomy" id="3048013"/>
    <lineage>
        <taxon>Bacteria</taxon>
        <taxon>Pseudomonadati</taxon>
        <taxon>Bacteroidota</taxon>
        <taxon>Cytophagia</taxon>
        <taxon>Cytophagales</taxon>
        <taxon>Rhodocytophagaceae</taxon>
        <taxon>Xanthocytophaga</taxon>
    </lineage>
</organism>
<name>A0AAE3U9L4_9BACT</name>
<comment type="caution">
    <text evidence="1">The sequence shown here is derived from an EMBL/GenBank/DDBJ whole genome shotgun (WGS) entry which is preliminary data.</text>
</comment>
<dbReference type="AlphaFoldDB" id="A0AAE3U9L4"/>
<sequence length="185" mass="21585">MTFISCKGRKAETGTETVSVTDSVHIDHFDWKVSKYKYVKAYVIPDHLACLCFVDEMRKKEFIARLDSTQNKLLPDKILSEKQIREIETLFTKTSEDDMYGMGADCFNPRHAIVYYDDQHRSTNALLVCFECGRIEAFPDTQENLDLYTENFRSFFEKLGLPVFDNPIEYEAYIDSLKTLKKTKK</sequence>
<proteinExistence type="predicted"/>
<dbReference type="EMBL" id="JASJOS010000019">
    <property type="protein sequence ID" value="MDJ1485234.1"/>
    <property type="molecule type" value="Genomic_DNA"/>
</dbReference>
<dbReference type="RefSeq" id="WP_313987510.1">
    <property type="nucleotide sequence ID" value="NZ_JASJOS010000019.1"/>
</dbReference>
<reference evidence="1" key="1">
    <citation type="submission" date="2023-05" db="EMBL/GenBank/DDBJ databases">
        <authorList>
            <person name="Zhang X."/>
        </authorList>
    </citation>
    <scope>NUCLEOTIDE SEQUENCE</scope>
    <source>
        <strain evidence="1">YF14B1</strain>
    </source>
</reference>
<accession>A0AAE3U9L4</accession>
<protein>
    <submittedName>
        <fullName evidence="1">Uncharacterized protein</fullName>
    </submittedName>
</protein>